<evidence type="ECO:0000259" key="1">
    <source>
        <dbReference type="Pfam" id="PF00144"/>
    </source>
</evidence>
<reference evidence="2 3" key="1">
    <citation type="journal article" date="2017" name="Front. Microbiol.">
        <title>Phaeobacter piscinae sp. nov., a species of the Roseobacter group and potential aquaculture probiont.</title>
        <authorList>
            <person name="Sonnenschein E.C."/>
            <person name="Phippen C.B.W."/>
            <person name="Nielsen K.F."/>
            <person name="Mateiu R.V."/>
            <person name="Melchiorsen J."/>
            <person name="Gram L."/>
            <person name="Overmann J."/>
            <person name="Freese H.M."/>
        </authorList>
    </citation>
    <scope>NUCLEOTIDE SEQUENCE [LARGE SCALE GENOMIC DNA]</scope>
    <source>
        <strain evidence="2 3">P13</strain>
    </source>
</reference>
<proteinExistence type="predicted"/>
<evidence type="ECO:0000313" key="2">
    <source>
        <dbReference type="EMBL" id="ATG43409.1"/>
    </source>
</evidence>
<name>A0AAN1LAG2_9RHOB</name>
<dbReference type="PANTHER" id="PTHR43283">
    <property type="entry name" value="BETA-LACTAMASE-RELATED"/>
    <property type="match status" value="1"/>
</dbReference>
<dbReference type="AlphaFoldDB" id="A0AAN1LAG2"/>
<gene>
    <name evidence="2" type="ORF">PhaeoP13_01467</name>
</gene>
<dbReference type="Pfam" id="PF00144">
    <property type="entry name" value="Beta-lactamase"/>
    <property type="match status" value="1"/>
</dbReference>
<dbReference type="Gene3D" id="3.40.710.10">
    <property type="entry name" value="DD-peptidase/beta-lactamase superfamily"/>
    <property type="match status" value="1"/>
</dbReference>
<dbReference type="RefSeq" id="WP_096871302.1">
    <property type="nucleotide sequence ID" value="NZ_CP010715.1"/>
</dbReference>
<accession>A0AAN1LAG2</accession>
<dbReference type="InterPro" id="IPR050789">
    <property type="entry name" value="Diverse_Enzym_Activities"/>
</dbReference>
<evidence type="ECO:0000313" key="3">
    <source>
        <dbReference type="Proteomes" id="UP000218606"/>
    </source>
</evidence>
<feature type="domain" description="Beta-lactamase-related" evidence="1">
    <location>
        <begin position="15"/>
        <end position="397"/>
    </location>
</feature>
<dbReference type="InterPro" id="IPR012338">
    <property type="entry name" value="Beta-lactam/transpept-like"/>
</dbReference>
<dbReference type="PANTHER" id="PTHR43283:SF3">
    <property type="entry name" value="BETA-LACTAMASE FAMILY PROTEIN (AFU_ORTHOLOGUE AFUA_5G07500)"/>
    <property type="match status" value="1"/>
</dbReference>
<dbReference type="Proteomes" id="UP000218606">
    <property type="component" value="Chromosome"/>
</dbReference>
<dbReference type="SUPFAM" id="SSF56601">
    <property type="entry name" value="beta-lactamase/transpeptidase-like"/>
    <property type="match status" value="1"/>
</dbReference>
<dbReference type="InterPro" id="IPR001466">
    <property type="entry name" value="Beta-lactam-related"/>
</dbReference>
<protein>
    <submittedName>
        <fullName evidence="2">Beta-lactamase</fullName>
    </submittedName>
</protein>
<dbReference type="EMBL" id="CP010767">
    <property type="protein sequence ID" value="ATG43409.1"/>
    <property type="molecule type" value="Genomic_DNA"/>
</dbReference>
<sequence length="403" mass="44282">MDAARLEHIRTWQHRYVDQRKYAGSSLLINRNGEEHYFHAAGQRNIAEELPFTRDTVTRIYSMTKPVTSLALMLLLERGLIHLDMPVSEFLPEFKDMRCLIDGATEIAQTKPCRPPTLHELLTHTSGLSYPFNPGVLPEEMSKTDLMFKPSQGALAARVEELAALPLAFEPGQRWEYSVGIDVIGRVIEVVTGESLGAMLKREIFDPLGMDRTGFRSLEVTGNLLASLYSPLSGDAMALNDARQGADSLRLIDSYDDTPFDTAEMHSGGGGLLSTIDDYMRFAELIRLRGAVGKHHLISPQIVDFMCQNHLPGDIASMGPQSFAEQPMDGMGFGLGGAVVLDPARARCPGSVGDFSWGGMASTFFWVDPILDLSVVFFTQLAPSSSYSSRAELKALVHGAVTR</sequence>
<organism evidence="2 3">
    <name type="scientific">Phaeobacter piscinae</name>
    <dbReference type="NCBI Taxonomy" id="1580596"/>
    <lineage>
        <taxon>Bacteria</taxon>
        <taxon>Pseudomonadati</taxon>
        <taxon>Pseudomonadota</taxon>
        <taxon>Alphaproteobacteria</taxon>
        <taxon>Rhodobacterales</taxon>
        <taxon>Roseobacteraceae</taxon>
        <taxon>Phaeobacter</taxon>
    </lineage>
</organism>